<dbReference type="PANTHER" id="PTHR43265">
    <property type="entry name" value="ESTERASE ESTD"/>
    <property type="match status" value="1"/>
</dbReference>
<organism evidence="2 3">
    <name type="scientific">Lysinibacillus piscis</name>
    <dbReference type="NCBI Taxonomy" id="2518931"/>
    <lineage>
        <taxon>Bacteria</taxon>
        <taxon>Bacillati</taxon>
        <taxon>Bacillota</taxon>
        <taxon>Bacilli</taxon>
        <taxon>Bacillales</taxon>
        <taxon>Bacillaceae</taxon>
        <taxon>Lysinibacillus</taxon>
    </lineage>
</organism>
<proteinExistence type="predicted"/>
<dbReference type="InterPro" id="IPR029058">
    <property type="entry name" value="AB_hydrolase_fold"/>
</dbReference>
<dbReference type="InterPro" id="IPR053145">
    <property type="entry name" value="AB_hydrolase_Est10"/>
</dbReference>
<dbReference type="InterPro" id="IPR022742">
    <property type="entry name" value="Hydrolase_4"/>
</dbReference>
<dbReference type="PANTHER" id="PTHR43265:SF1">
    <property type="entry name" value="ESTERASE ESTD"/>
    <property type="match status" value="1"/>
</dbReference>
<dbReference type="PROSITE" id="PS51257">
    <property type="entry name" value="PROKAR_LIPOPROTEIN"/>
    <property type="match status" value="1"/>
</dbReference>
<dbReference type="SUPFAM" id="SSF53474">
    <property type="entry name" value="alpha/beta-Hydrolases"/>
    <property type="match status" value="1"/>
</dbReference>
<dbReference type="EMBL" id="BRZA01000002">
    <property type="protein sequence ID" value="GLC89225.1"/>
    <property type="molecule type" value="Genomic_DNA"/>
</dbReference>
<gene>
    <name evidence="2" type="ORF">LYSBPC_23520</name>
</gene>
<dbReference type="RefSeq" id="WP_264988965.1">
    <property type="nucleotide sequence ID" value="NZ_BRZA01000002.1"/>
</dbReference>
<name>A0ABQ5NLU6_9BACI</name>
<sequence length="417" mass="45169">MKKWLCLWLVVFILTACTQKEEESNMNKQFVGRWEGILTTPNGALPIEMDLQRDSGTFSVPAQGLANYPLKSIAYKGDEVNITINLKGSMVGIKGTLKDQQIEATFQQNGGTFQLVLKPYQEQSITYDTIKVPVKNGELTVAVQKASKELSPVAVIIAGSGPTDKDGNSAIGGKNNSLKMLAEQLATQGITTVRYDKRGIGDNQSLLMKEQDVTIDVYADDVVQILNTLAAEKAYSSIHVIGHSEGSLIGILAAQKTPVTSFISIAGAGRPIDAVLLEQLQGQLPPQLMEEATAALATLKKGAFVQNVSSELQSLFRPSIQPYMISWLKYDPASELAKVNSSVLLIQGTSDLQVVGTDAEALKKGKPDAKLVYMEGMNHVLKNAPMDRTSNLATYADPSLPLHKELVPTIQHFILGE</sequence>
<evidence type="ECO:0000313" key="3">
    <source>
        <dbReference type="Proteomes" id="UP001065593"/>
    </source>
</evidence>
<dbReference type="Proteomes" id="UP001065593">
    <property type="component" value="Unassembled WGS sequence"/>
</dbReference>
<evidence type="ECO:0000313" key="2">
    <source>
        <dbReference type="EMBL" id="GLC89225.1"/>
    </source>
</evidence>
<dbReference type="Gene3D" id="3.40.50.1820">
    <property type="entry name" value="alpha/beta hydrolase"/>
    <property type="match status" value="1"/>
</dbReference>
<comment type="caution">
    <text evidence="2">The sequence shown here is derived from an EMBL/GenBank/DDBJ whole genome shotgun (WGS) entry which is preliminary data.</text>
</comment>
<feature type="domain" description="Serine aminopeptidase S33" evidence="1">
    <location>
        <begin position="179"/>
        <end position="290"/>
    </location>
</feature>
<accession>A0ABQ5NLU6</accession>
<dbReference type="Pfam" id="PF12146">
    <property type="entry name" value="Hydrolase_4"/>
    <property type="match status" value="1"/>
</dbReference>
<keyword evidence="3" id="KW-1185">Reference proteome</keyword>
<evidence type="ECO:0000259" key="1">
    <source>
        <dbReference type="Pfam" id="PF12146"/>
    </source>
</evidence>
<protein>
    <recommendedName>
        <fullName evidence="1">Serine aminopeptidase S33 domain-containing protein</fullName>
    </recommendedName>
</protein>
<reference evidence="2" key="1">
    <citation type="submission" date="2022-08" db="EMBL/GenBank/DDBJ databases">
        <title>Draft genome sequence of Lysinibacillus sp. strain KH24.</title>
        <authorList>
            <person name="Kanbe H."/>
            <person name="Itoh H."/>
        </authorList>
    </citation>
    <scope>NUCLEOTIDE SEQUENCE</scope>
    <source>
        <strain evidence="2">KH24</strain>
    </source>
</reference>